<name>B7Q4V0_IXOSC</name>
<evidence type="ECO:0000256" key="11">
    <source>
        <dbReference type="SAM" id="MobiDB-lite"/>
    </source>
</evidence>
<evidence type="ECO:0000256" key="12">
    <source>
        <dbReference type="SAM" id="Phobius"/>
    </source>
</evidence>
<dbReference type="EMBL" id="ABJB010210662">
    <property type="status" value="NOT_ANNOTATED_CDS"/>
    <property type="molecule type" value="Genomic_DNA"/>
</dbReference>
<accession>B7Q4V0</accession>
<reference evidence="15" key="2">
    <citation type="submission" date="2020-05" db="UniProtKB">
        <authorList>
            <consortium name="EnsemblMetazoa"/>
        </authorList>
    </citation>
    <scope>IDENTIFICATION</scope>
    <source>
        <strain evidence="15">wikel</strain>
    </source>
</reference>
<organism>
    <name type="scientific">Ixodes scapularis</name>
    <name type="common">Black-legged tick</name>
    <name type="synonym">Deer tick</name>
    <dbReference type="NCBI Taxonomy" id="6945"/>
    <lineage>
        <taxon>Eukaryota</taxon>
        <taxon>Metazoa</taxon>
        <taxon>Ecdysozoa</taxon>
        <taxon>Arthropoda</taxon>
        <taxon>Chelicerata</taxon>
        <taxon>Arachnida</taxon>
        <taxon>Acari</taxon>
        <taxon>Parasitiformes</taxon>
        <taxon>Ixodida</taxon>
        <taxon>Ixodoidea</taxon>
        <taxon>Ixodidae</taxon>
        <taxon>Ixodinae</taxon>
        <taxon>Ixodes</taxon>
    </lineage>
</organism>
<dbReference type="Pfam" id="PF00535">
    <property type="entry name" value="Glycos_transf_2"/>
    <property type="match status" value="1"/>
</dbReference>
<dbReference type="InterPro" id="IPR045885">
    <property type="entry name" value="GalNAc-T"/>
</dbReference>
<dbReference type="VEuPathDB" id="VectorBase:ISCP_022673"/>
<feature type="domain" description="Glycosyltransferase 2-like" evidence="13">
    <location>
        <begin position="166"/>
        <end position="348"/>
    </location>
</feature>
<dbReference type="GO" id="GO:0005794">
    <property type="term" value="C:Golgi apparatus"/>
    <property type="evidence" value="ECO:0000318"/>
    <property type="project" value="GO_Central"/>
</dbReference>
<dbReference type="PANTHER" id="PTHR11675:SF43">
    <property type="entry name" value="POLYPEPTIDE N-ACETYLGALACTOSAMINYLTRANSFERASE 1"/>
    <property type="match status" value="1"/>
</dbReference>
<keyword evidence="14" id="KW-0328">Glycosyltransferase</keyword>
<evidence type="ECO:0000256" key="2">
    <source>
        <dbReference type="ARBA" id="ARBA00005680"/>
    </source>
</evidence>
<comment type="similarity">
    <text evidence="2">Belongs to the glycosyltransferase 2 family. GalNAc-T subfamily.</text>
</comment>
<evidence type="ECO:0000256" key="8">
    <source>
        <dbReference type="ARBA" id="ARBA00023180"/>
    </source>
</evidence>
<evidence type="ECO:0000256" key="3">
    <source>
        <dbReference type="ARBA" id="ARBA00022692"/>
    </source>
</evidence>
<proteinExistence type="inferred from homology"/>
<keyword evidence="7" id="KW-1015">Disulfide bond</keyword>
<gene>
    <name evidence="14" type="ORF">IscW_ISCW021513</name>
</gene>
<comment type="cofactor">
    <cofactor evidence="1">
        <name>Mn(2+)</name>
        <dbReference type="ChEBI" id="CHEBI:29035"/>
    </cofactor>
</comment>
<evidence type="ECO:0000256" key="4">
    <source>
        <dbReference type="ARBA" id="ARBA00022968"/>
    </source>
</evidence>
<feature type="compositionally biased region" description="Basic and acidic residues" evidence="11">
    <location>
        <begin position="51"/>
        <end position="65"/>
    </location>
</feature>
<dbReference type="PANTHER" id="PTHR11675">
    <property type="entry name" value="N-ACETYLGALACTOSAMINYLTRANSFERASE"/>
    <property type="match status" value="1"/>
</dbReference>
<evidence type="ECO:0000256" key="7">
    <source>
        <dbReference type="ARBA" id="ARBA00023157"/>
    </source>
</evidence>
<dbReference type="PaxDb" id="6945-B7Q4V0"/>
<dbReference type="InterPro" id="IPR001173">
    <property type="entry name" value="Glyco_trans_2-like"/>
</dbReference>
<dbReference type="EnsemblMetazoa" id="ISCW021513-RA">
    <property type="protein sequence ID" value="ISCW021513-PA"/>
    <property type="gene ID" value="ISCW021513"/>
</dbReference>
<keyword evidence="16" id="KW-1185">Reference proteome</keyword>
<dbReference type="OrthoDB" id="416652at2759"/>
<evidence type="ECO:0000256" key="10">
    <source>
        <dbReference type="ARBA" id="ARBA00060399"/>
    </source>
</evidence>
<dbReference type="HOGENOM" id="CLU_013477_0_0_1"/>
<dbReference type="EMBL" id="ABJB010665322">
    <property type="status" value="NOT_ANNOTATED_CDS"/>
    <property type="molecule type" value="Genomic_DNA"/>
</dbReference>
<dbReference type="FunCoup" id="B7Q4V0">
    <property type="interactions" value="252"/>
</dbReference>
<feature type="compositionally biased region" description="Basic residues" evidence="11">
    <location>
        <begin position="41"/>
        <end position="50"/>
    </location>
</feature>
<dbReference type="FunFam" id="3.90.550.10:FF:000053">
    <property type="entry name" value="Polypeptide N-acetylgalactosaminyltransferase"/>
    <property type="match status" value="1"/>
</dbReference>
<feature type="region of interest" description="Disordered" evidence="11">
    <location>
        <begin position="39"/>
        <end position="65"/>
    </location>
</feature>
<dbReference type="EMBL" id="ABJB010536733">
    <property type="status" value="NOT_ANNOTATED_CDS"/>
    <property type="molecule type" value="Genomic_DNA"/>
</dbReference>
<dbReference type="CDD" id="cd02510">
    <property type="entry name" value="pp-GalNAc-T"/>
    <property type="match status" value="1"/>
</dbReference>
<dbReference type="InterPro" id="IPR029044">
    <property type="entry name" value="Nucleotide-diphossugar_trans"/>
</dbReference>
<keyword evidence="6 12" id="KW-0472">Membrane</keyword>
<dbReference type="VEuPathDB" id="VectorBase:ISCW021513"/>
<keyword evidence="9" id="KW-0464">Manganese</keyword>
<dbReference type="Gene3D" id="3.90.550.10">
    <property type="entry name" value="Spore Coat Polysaccharide Biosynthesis Protein SpsA, Chain A"/>
    <property type="match status" value="1"/>
</dbReference>
<evidence type="ECO:0000256" key="6">
    <source>
        <dbReference type="ARBA" id="ARBA00023136"/>
    </source>
</evidence>
<keyword evidence="3 12" id="KW-0812">Transmembrane</keyword>
<dbReference type="GO" id="GO:0006493">
    <property type="term" value="P:protein O-linked glycosylation"/>
    <property type="evidence" value="ECO:0000318"/>
    <property type="project" value="GO_Central"/>
</dbReference>
<evidence type="ECO:0000313" key="14">
    <source>
        <dbReference type="EMBL" id="EEC13867.1"/>
    </source>
</evidence>
<evidence type="ECO:0000256" key="5">
    <source>
        <dbReference type="ARBA" id="ARBA00022989"/>
    </source>
</evidence>
<dbReference type="VEuPathDB" id="VectorBase:ISCI021513"/>
<evidence type="ECO:0000256" key="1">
    <source>
        <dbReference type="ARBA" id="ARBA00001936"/>
    </source>
</evidence>
<keyword evidence="14" id="KW-0808">Transferase</keyword>
<keyword evidence="4" id="KW-0735">Signal-anchor</keyword>
<evidence type="ECO:0000313" key="16">
    <source>
        <dbReference type="Proteomes" id="UP000001555"/>
    </source>
</evidence>
<reference evidence="14 16" key="1">
    <citation type="submission" date="2008-03" db="EMBL/GenBank/DDBJ databases">
        <title>Annotation of Ixodes scapularis.</title>
        <authorList>
            <consortium name="Ixodes scapularis Genome Project Consortium"/>
            <person name="Caler E."/>
            <person name="Hannick L.I."/>
            <person name="Bidwell S."/>
            <person name="Joardar V."/>
            <person name="Thiagarajan M."/>
            <person name="Amedeo P."/>
            <person name="Galinsky K.J."/>
            <person name="Schobel S."/>
            <person name="Inman J."/>
            <person name="Hostetler J."/>
            <person name="Miller J."/>
            <person name="Hammond M."/>
            <person name="Megy K."/>
            <person name="Lawson D."/>
            <person name="Kodira C."/>
            <person name="Sutton G."/>
            <person name="Meyer J."/>
            <person name="Hill C.A."/>
            <person name="Birren B."/>
            <person name="Nene V."/>
            <person name="Collins F."/>
            <person name="Alarcon-Chaidez F."/>
            <person name="Wikel S."/>
            <person name="Strausberg R."/>
        </authorList>
    </citation>
    <scope>NUCLEOTIDE SEQUENCE [LARGE SCALE GENOMIC DNA]</scope>
    <source>
        <strain evidence="16">Wikel</strain>
        <strain evidence="14">Wikel colony</strain>
    </source>
</reference>
<dbReference type="EMBL" id="DS857629">
    <property type="protein sequence ID" value="EEC13867.1"/>
    <property type="molecule type" value="Genomic_DNA"/>
</dbReference>
<dbReference type="STRING" id="6945.B7Q4V0"/>
<dbReference type="SUPFAM" id="SSF53448">
    <property type="entry name" value="Nucleotide-diphospho-sugar transferases"/>
    <property type="match status" value="1"/>
</dbReference>
<dbReference type="AlphaFoldDB" id="B7Q4V0"/>
<keyword evidence="8" id="KW-0325">Glycoprotein</keyword>
<sequence>MCGRRRRSRFVLKVSVACMIAVTFFILWTNVWSANRSSSASKKRGIHDRRHSTVSEDTSKLPRPHHDDVYDALITPHPGIDGDPDEVVEEDAEELQFMARFRKYWGSRGQGVYLGGAEKKEADAQFSKAGFNVYVSDRIPLNRSLADLRPLPCQALRFPKDLPSVSVVITFYNEILSALLRTVYSVVNRSPRRILREVILVDDFSDLPEVKGQLYRFLKRHFRPGFVKLLRLPRREGLIRARLVGAKEAAGHVLVFLDSHCEATRQWLEPLVTAVNDDPTTVASPIITIIDGNTFAHEDMGFLPLGSFEWNGDFTWIHPPPGWRSPDQTAPVRSPTIAGGLFAVDRTYFFQMGGYDPGMNGWGGENLELSFRIWMCGGRLVVVPCSQVGHVFRTDRPYTIPNETDSHARNTKRAAEVWMDEYKEIFYKEKPVMQTIDAGDVSERRALRGRLDCHSFKWYLDNVYPGWVPPLDK</sequence>
<feature type="non-terminal residue" evidence="14">
    <location>
        <position position="473"/>
    </location>
</feature>
<evidence type="ECO:0000313" key="15">
    <source>
        <dbReference type="EnsemblMetazoa" id="ISCW021513-PA"/>
    </source>
</evidence>
<feature type="transmembrane region" description="Helical" evidence="12">
    <location>
        <begin position="12"/>
        <end position="32"/>
    </location>
</feature>
<dbReference type="Proteomes" id="UP000001555">
    <property type="component" value="Unassembled WGS sequence"/>
</dbReference>
<protein>
    <submittedName>
        <fullName evidence="14 15">UDP-GalNAc:polypeptide N-acetylgalactosaminyl transferase, putative</fullName>
        <ecNumber evidence="14">2.4.1.41</ecNumber>
    </submittedName>
</protein>
<comment type="subcellular location">
    <subcellularLocation>
        <location evidence="10">Endomembrane system</location>
        <topology evidence="10">Single-pass type II membrane protein</topology>
    </subcellularLocation>
</comment>
<evidence type="ECO:0000256" key="9">
    <source>
        <dbReference type="ARBA" id="ARBA00023211"/>
    </source>
</evidence>
<dbReference type="GO" id="GO:0004653">
    <property type="term" value="F:polypeptide N-acetylgalactosaminyltransferase activity"/>
    <property type="evidence" value="ECO:0000318"/>
    <property type="project" value="GO_Central"/>
</dbReference>
<keyword evidence="5 12" id="KW-1133">Transmembrane helix</keyword>
<evidence type="ECO:0000259" key="13">
    <source>
        <dbReference type="Pfam" id="PF00535"/>
    </source>
</evidence>
<dbReference type="EC" id="2.4.1.41" evidence="14"/>